<dbReference type="AlphaFoldDB" id="A0A316E8N9"/>
<dbReference type="SUPFAM" id="SSF81665">
    <property type="entry name" value="Calcium ATPase, transmembrane domain M"/>
    <property type="match status" value="1"/>
</dbReference>
<reference evidence="4 5" key="1">
    <citation type="submission" date="2018-05" db="EMBL/GenBank/DDBJ databases">
        <title>Genomic Encyclopedia of Archaeal and Bacterial Type Strains, Phase II (KMG-II): from individual species to whole genera.</title>
        <authorList>
            <person name="Goeker M."/>
        </authorList>
    </citation>
    <scope>NUCLEOTIDE SEQUENCE [LARGE SCALE GENOMIC DNA]</scope>
    <source>
        <strain evidence="4 5">DSM 45184</strain>
    </source>
</reference>
<sequence>MTVRNLQVAPDPSDSTRPSASHGVMHVVAPEVGGLSSGDAAQRLARDGGNVLPVRRPPPLWRRVVSQLRDPLVLVLLAAAGFTLATADFTDASV</sequence>
<keyword evidence="2" id="KW-1133">Transmembrane helix</keyword>
<dbReference type="InterPro" id="IPR004014">
    <property type="entry name" value="ATPase_P-typ_cation-transptr_N"/>
</dbReference>
<dbReference type="Proteomes" id="UP000245697">
    <property type="component" value="Unassembled WGS sequence"/>
</dbReference>
<feature type="domain" description="Cation-transporting P-type ATPase N-terminal" evidence="3">
    <location>
        <begin position="19"/>
        <end position="88"/>
    </location>
</feature>
<proteinExistence type="predicted"/>
<protein>
    <submittedName>
        <fullName evidence="4">Cation transport ATPase-like protein</fullName>
    </submittedName>
</protein>
<dbReference type="Gene3D" id="1.20.1110.10">
    <property type="entry name" value="Calcium-transporting ATPase, transmembrane domain"/>
    <property type="match status" value="1"/>
</dbReference>
<accession>A0A316E8N9</accession>
<name>A0A316E8N9_9ACTN</name>
<dbReference type="EMBL" id="QGGR01000064">
    <property type="protein sequence ID" value="PWK26436.1"/>
    <property type="molecule type" value="Genomic_DNA"/>
</dbReference>
<evidence type="ECO:0000313" key="4">
    <source>
        <dbReference type="EMBL" id="PWK26436.1"/>
    </source>
</evidence>
<feature type="region of interest" description="Disordered" evidence="1">
    <location>
        <begin position="1"/>
        <end position="22"/>
    </location>
</feature>
<evidence type="ECO:0000259" key="3">
    <source>
        <dbReference type="SMART" id="SM00831"/>
    </source>
</evidence>
<evidence type="ECO:0000256" key="1">
    <source>
        <dbReference type="SAM" id="MobiDB-lite"/>
    </source>
</evidence>
<gene>
    <name evidence="4" type="ORF">BC793_1641</name>
</gene>
<dbReference type="SMART" id="SM00831">
    <property type="entry name" value="Cation_ATPase_N"/>
    <property type="match status" value="1"/>
</dbReference>
<keyword evidence="2" id="KW-0472">Membrane</keyword>
<comment type="caution">
    <text evidence="4">The sequence shown here is derived from an EMBL/GenBank/DDBJ whole genome shotgun (WGS) entry which is preliminary data.</text>
</comment>
<feature type="non-terminal residue" evidence="4">
    <location>
        <position position="94"/>
    </location>
</feature>
<feature type="transmembrane region" description="Helical" evidence="2">
    <location>
        <begin position="72"/>
        <end position="90"/>
    </location>
</feature>
<dbReference type="InterPro" id="IPR023298">
    <property type="entry name" value="ATPase_P-typ_TM_dom_sf"/>
</dbReference>
<evidence type="ECO:0000256" key="2">
    <source>
        <dbReference type="SAM" id="Phobius"/>
    </source>
</evidence>
<dbReference type="Pfam" id="PF00690">
    <property type="entry name" value="Cation_ATPase_N"/>
    <property type="match status" value="1"/>
</dbReference>
<keyword evidence="5" id="KW-1185">Reference proteome</keyword>
<dbReference type="RefSeq" id="WP_249037428.1">
    <property type="nucleotide sequence ID" value="NZ_QGGR01000064.1"/>
</dbReference>
<keyword evidence="2" id="KW-0812">Transmembrane</keyword>
<evidence type="ECO:0000313" key="5">
    <source>
        <dbReference type="Proteomes" id="UP000245697"/>
    </source>
</evidence>
<dbReference type="Gene3D" id="2.70.150.10">
    <property type="entry name" value="Calcium-transporting ATPase, cytoplasmic transduction domain A"/>
    <property type="match status" value="1"/>
</dbReference>
<organism evidence="4 5">
    <name type="scientific">Actinoplanes xinjiangensis</name>
    <dbReference type="NCBI Taxonomy" id="512350"/>
    <lineage>
        <taxon>Bacteria</taxon>
        <taxon>Bacillati</taxon>
        <taxon>Actinomycetota</taxon>
        <taxon>Actinomycetes</taxon>
        <taxon>Micromonosporales</taxon>
        <taxon>Micromonosporaceae</taxon>
        <taxon>Actinoplanes</taxon>
    </lineage>
</organism>